<name>A0A6M3LMI6_9ZZZZ</name>
<organism evidence="1">
    <name type="scientific">viral metagenome</name>
    <dbReference type="NCBI Taxonomy" id="1070528"/>
    <lineage>
        <taxon>unclassified sequences</taxon>
        <taxon>metagenomes</taxon>
        <taxon>organismal metagenomes</taxon>
    </lineage>
</organism>
<dbReference type="AlphaFoldDB" id="A0A6M3LMI6"/>
<proteinExistence type="predicted"/>
<dbReference type="EMBL" id="MT143344">
    <property type="protein sequence ID" value="QJA95793.1"/>
    <property type="molecule type" value="Genomic_DNA"/>
</dbReference>
<accession>A0A6M3LMI6</accession>
<protein>
    <submittedName>
        <fullName evidence="1">Uncharacterized protein</fullName>
    </submittedName>
</protein>
<sequence length="79" mass="8997">MELKEAIEYYATKIVRCYCNEAVEGALLKSIKEDLRDFYNDVDSADGRPPLIMRSSVDDCLRLPTSSRGQRPDTYCPFG</sequence>
<evidence type="ECO:0000313" key="1">
    <source>
        <dbReference type="EMBL" id="QJA95793.1"/>
    </source>
</evidence>
<gene>
    <name evidence="1" type="ORF">MM415B05176_0007</name>
</gene>
<reference evidence="1" key="1">
    <citation type="submission" date="2020-03" db="EMBL/GenBank/DDBJ databases">
        <title>The deep terrestrial virosphere.</title>
        <authorList>
            <person name="Holmfeldt K."/>
            <person name="Nilsson E."/>
            <person name="Simone D."/>
            <person name="Lopez-Fernandez M."/>
            <person name="Wu X."/>
            <person name="de Brujin I."/>
            <person name="Lundin D."/>
            <person name="Andersson A."/>
            <person name="Bertilsson S."/>
            <person name="Dopson M."/>
        </authorList>
    </citation>
    <scope>NUCLEOTIDE SEQUENCE</scope>
    <source>
        <strain evidence="1">MM415B05176</strain>
    </source>
</reference>